<keyword evidence="1" id="KW-0675">Receptor</keyword>
<dbReference type="Proteomes" id="UP001056937">
    <property type="component" value="Chromosome 1"/>
</dbReference>
<gene>
    <name evidence="1" type="ORF">LHA26_10300</name>
</gene>
<sequence length="90" mass="9935">MKGDNLYQAIADELDLLHQDIEALGAELCGDADFARRHMHHLQRLDEIGQRHNQLAQVLRATDPGAAARSVSLEALAGRLMSSGTPDFWN</sequence>
<organism evidence="1 2">
    <name type="scientific">Sphingomonas morindae</name>
    <dbReference type="NCBI Taxonomy" id="1541170"/>
    <lineage>
        <taxon>Bacteria</taxon>
        <taxon>Pseudomonadati</taxon>
        <taxon>Pseudomonadota</taxon>
        <taxon>Alphaproteobacteria</taxon>
        <taxon>Sphingomonadales</taxon>
        <taxon>Sphingomonadaceae</taxon>
        <taxon>Sphingomonas</taxon>
    </lineage>
</organism>
<dbReference type="RefSeq" id="WP_252165531.1">
    <property type="nucleotide sequence ID" value="NZ_CP084930.1"/>
</dbReference>
<keyword evidence="2" id="KW-1185">Reference proteome</keyword>
<evidence type="ECO:0000313" key="2">
    <source>
        <dbReference type="Proteomes" id="UP001056937"/>
    </source>
</evidence>
<protein>
    <submittedName>
        <fullName evidence="1">Gustatory receptor family protein</fullName>
    </submittedName>
</protein>
<proteinExistence type="predicted"/>
<name>A0ABY4X4A3_9SPHN</name>
<reference evidence="1" key="1">
    <citation type="journal article" date="2022" name="Toxins">
        <title>Genomic Analysis of Sphingopyxis sp. USTB-05 for Biodegrading Cyanobacterial Hepatotoxins.</title>
        <authorList>
            <person name="Liu C."/>
            <person name="Xu Q."/>
            <person name="Zhao Z."/>
            <person name="Zhang H."/>
            <person name="Liu X."/>
            <person name="Yin C."/>
            <person name="Liu Y."/>
            <person name="Yan H."/>
        </authorList>
    </citation>
    <scope>NUCLEOTIDE SEQUENCE</scope>
    <source>
        <strain evidence="1">NBD5</strain>
    </source>
</reference>
<evidence type="ECO:0000313" key="1">
    <source>
        <dbReference type="EMBL" id="USI71718.1"/>
    </source>
</evidence>
<dbReference type="EMBL" id="CP084930">
    <property type="protein sequence ID" value="USI71718.1"/>
    <property type="molecule type" value="Genomic_DNA"/>
</dbReference>
<accession>A0ABY4X4A3</accession>